<proteinExistence type="predicted"/>
<feature type="transmembrane region" description="Helical" evidence="1">
    <location>
        <begin position="475"/>
        <end position="499"/>
    </location>
</feature>
<dbReference type="VEuPathDB" id="GiardiaDB:GLP15_4661"/>
<feature type="signal peptide" evidence="2">
    <location>
        <begin position="1"/>
        <end position="19"/>
    </location>
</feature>
<dbReference type="InterPro" id="IPR006212">
    <property type="entry name" value="Furin_repeat"/>
</dbReference>
<comment type="caution">
    <text evidence="3">The sequence shown here is derived from an EMBL/GenBank/DDBJ whole genome shotgun (WGS) entry which is preliminary data.</text>
</comment>
<sequence>MLLVAFYLILGTLGARCKGHQHSRCAIGKCRVVNGNEICTECRATEEKPINGICKSEGNSVVTTNTRHGPQCTEEKCSTPNCKDCTNPKTENEACTECDPTHVLDGGNCVERKCSTPNCKDCTNPKTENEACTECDPTHVLDGGNCVERKCSTPNCKDCTNPKTENEACTECDPTHVLDGGNCVERKCSTPNCKDCTNPKTENEACTECNNGNCLTPTSQCVPACETLGAYYADSNNVCQPCDPSCASCLGTDKTKCTACPAGKALKYTNDEQPEQGGACVDECRADADGCAECGATIGGTKYCSRCGASSDYPVNGVCRTTPGRASTAACKTPDNKGGCTVCAANYFLQNGGCYKTDRQPGVQVCITVTPDGKCETCANSRPADGTGACPSCDPTCKTCTDANDASMCSSCSIGYYQVGTKCVKYDVTDSGITGVSSCLSCAPPPGNTGPVLCYLMKDDGTGGSVNKSGLSTGAIAGISVAVVIVIGGLVGFLCWWFLCRGKA</sequence>
<keyword evidence="1" id="KW-0812">Transmembrane</keyword>
<evidence type="ECO:0000313" key="4">
    <source>
        <dbReference type="Proteomes" id="UP000008974"/>
    </source>
</evidence>
<dbReference type="OrthoDB" id="300641at2759"/>
<evidence type="ECO:0000256" key="1">
    <source>
        <dbReference type="SAM" id="Phobius"/>
    </source>
</evidence>
<dbReference type="AlphaFoldDB" id="E1F5S2"/>
<evidence type="ECO:0000313" key="3">
    <source>
        <dbReference type="EMBL" id="EFO62230.1"/>
    </source>
</evidence>
<dbReference type="OMA" id="CTNPKTE"/>
<evidence type="ECO:0000256" key="2">
    <source>
        <dbReference type="SAM" id="SignalP"/>
    </source>
</evidence>
<dbReference type="InterPro" id="IPR005127">
    <property type="entry name" value="Giardia_VSP"/>
</dbReference>
<dbReference type="Gene3D" id="2.10.220.10">
    <property type="entry name" value="Hormone Receptor, Insulin-like Growth Factor Receptor 1, Chain A, domain 2"/>
    <property type="match status" value="1"/>
</dbReference>
<dbReference type="SUPFAM" id="SSF57184">
    <property type="entry name" value="Growth factor receptor domain"/>
    <property type="match status" value="2"/>
</dbReference>
<reference evidence="3 4" key="1">
    <citation type="journal article" date="2010" name="BMC Genomics">
        <title>Genome analysis and comparative genomics of a Giardia intestinalis assemblage E isolate.</title>
        <authorList>
            <person name="Jerlstrom-Hultqvist J."/>
            <person name="Franzen O."/>
            <person name="Ankarklev J."/>
            <person name="Xu F."/>
            <person name="Nohynkova E."/>
            <person name="Andersson J.O."/>
            <person name="Svard S.G."/>
            <person name="Andersson B."/>
        </authorList>
    </citation>
    <scope>NUCLEOTIDE SEQUENCE [LARGE SCALE GENOMIC DNA]</scope>
    <source>
        <strain evidence="3 4">P15</strain>
    </source>
</reference>
<dbReference type="EMBL" id="ACVC01000189">
    <property type="protein sequence ID" value="EFO62230.1"/>
    <property type="molecule type" value="Genomic_DNA"/>
</dbReference>
<dbReference type="Proteomes" id="UP000008974">
    <property type="component" value="Unassembled WGS sequence"/>
</dbReference>
<dbReference type="InterPro" id="IPR009030">
    <property type="entry name" value="Growth_fac_rcpt_cys_sf"/>
</dbReference>
<dbReference type="InterPro" id="IPR052798">
    <property type="entry name" value="Giardia_VSA"/>
</dbReference>
<keyword evidence="1" id="KW-1133">Transmembrane helix</keyword>
<dbReference type="PANTHER" id="PTHR23275">
    <property type="entry name" value="CABRIOLET.-RELATED"/>
    <property type="match status" value="1"/>
</dbReference>
<accession>E1F5S2</accession>
<keyword evidence="2" id="KW-0732">Signal</keyword>
<gene>
    <name evidence="3" type="ORF">GLP15_4661</name>
</gene>
<keyword evidence="1" id="KW-0472">Membrane</keyword>
<feature type="chain" id="PRO_5003144993" evidence="2">
    <location>
        <begin position="20"/>
        <end position="504"/>
    </location>
</feature>
<dbReference type="SMART" id="SM00261">
    <property type="entry name" value="FU"/>
    <property type="match status" value="5"/>
</dbReference>
<organism evidence="3 4">
    <name type="scientific">Giardia intestinalis (strain P15)</name>
    <name type="common">Giardia lamblia</name>
    <dbReference type="NCBI Taxonomy" id="658858"/>
    <lineage>
        <taxon>Eukaryota</taxon>
        <taxon>Metamonada</taxon>
        <taxon>Diplomonadida</taxon>
        <taxon>Hexamitidae</taxon>
        <taxon>Giardiinae</taxon>
        <taxon>Giardia</taxon>
    </lineage>
</organism>
<dbReference type="PANTHER" id="PTHR23275:SF100">
    <property type="entry name" value="EGF-LIKE DOMAIN-CONTAINING PROTEIN"/>
    <property type="match status" value="1"/>
</dbReference>
<protein>
    <submittedName>
        <fullName evidence="3">VSP with INR</fullName>
    </submittedName>
</protein>
<dbReference type="Pfam" id="PF03302">
    <property type="entry name" value="VSP"/>
    <property type="match status" value="1"/>
</dbReference>
<name>E1F5S2_GIAIA</name>